<accession>A0A1X9YTR3</accession>
<dbReference type="AlphaFoldDB" id="A0A1X9YTR3"/>
<evidence type="ECO:0000313" key="1">
    <source>
        <dbReference type="EMBL" id="ARS36253.1"/>
    </source>
</evidence>
<dbReference type="Proteomes" id="UP000266292">
    <property type="component" value="Chromosome"/>
</dbReference>
<organism evidence="1 2">
    <name type="scientific">Pontibacter actiniarum</name>
    <dbReference type="NCBI Taxonomy" id="323450"/>
    <lineage>
        <taxon>Bacteria</taxon>
        <taxon>Pseudomonadati</taxon>
        <taxon>Bacteroidota</taxon>
        <taxon>Cytophagia</taxon>
        <taxon>Cytophagales</taxon>
        <taxon>Hymenobacteraceae</taxon>
        <taxon>Pontibacter</taxon>
    </lineage>
</organism>
<protein>
    <submittedName>
        <fullName evidence="1">Uncharacterized protein</fullName>
    </submittedName>
</protein>
<name>A0A1X9YTR3_9BACT</name>
<proteinExistence type="predicted"/>
<dbReference type="EMBL" id="CP021235">
    <property type="protein sequence ID" value="ARS36253.1"/>
    <property type="molecule type" value="Genomic_DNA"/>
</dbReference>
<reference evidence="2" key="1">
    <citation type="submission" date="2017-05" db="EMBL/GenBank/DDBJ databases">
        <authorList>
            <person name="Ray J."/>
            <person name="Price M."/>
            <person name="Deutschbauer A."/>
        </authorList>
    </citation>
    <scope>NUCLEOTIDE SEQUENCE [LARGE SCALE GENOMIC DNA]</scope>
    <source>
        <strain evidence="2">DSM 19842</strain>
    </source>
</reference>
<dbReference type="KEGG" id="pact:CA264_12855"/>
<evidence type="ECO:0000313" key="2">
    <source>
        <dbReference type="Proteomes" id="UP000266292"/>
    </source>
</evidence>
<sequence>MQAPSGTLTASPTVWLGSLLLQPLWAGSARAAALAGALAAKRSQAKAVPVEREFKGRVYGFLVQEDEQWRSRVCGMLQRF</sequence>
<keyword evidence="2" id="KW-1185">Reference proteome</keyword>
<gene>
    <name evidence="1" type="ORF">CA264_12855</name>
</gene>